<keyword evidence="12" id="KW-0675">Receptor</keyword>
<feature type="domain" description="TonB-dependent receptor plug" evidence="10">
    <location>
        <begin position="141"/>
        <end position="219"/>
    </location>
</feature>
<comment type="subcellular location">
    <subcellularLocation>
        <location evidence="1 7">Cell outer membrane</location>
        <topology evidence="1 7">Multi-pass membrane protein</topology>
    </subcellularLocation>
</comment>
<dbReference type="AlphaFoldDB" id="A0A846MNG0"/>
<reference evidence="12 13" key="1">
    <citation type="submission" date="2020-03" db="EMBL/GenBank/DDBJ databases">
        <title>Genomic Encyclopedia of Type Strains, Phase IV (KMG-IV): sequencing the most valuable type-strain genomes for metagenomic binning, comparative biology and taxonomic classification.</title>
        <authorList>
            <person name="Goeker M."/>
        </authorList>
    </citation>
    <scope>NUCLEOTIDE SEQUENCE [LARGE SCALE GENOMIC DNA]</scope>
    <source>
        <strain evidence="12 13">DSM 5718</strain>
    </source>
</reference>
<dbReference type="PANTHER" id="PTHR40980">
    <property type="entry name" value="PLUG DOMAIN-CONTAINING PROTEIN"/>
    <property type="match status" value="1"/>
</dbReference>
<accession>A0A846MNG0</accession>
<dbReference type="InterPro" id="IPR037066">
    <property type="entry name" value="Plug_dom_sf"/>
</dbReference>
<dbReference type="InterPro" id="IPR008969">
    <property type="entry name" value="CarboxyPept-like_regulatory"/>
</dbReference>
<dbReference type="SUPFAM" id="SSF49464">
    <property type="entry name" value="Carboxypeptidase regulatory domain-like"/>
    <property type="match status" value="1"/>
</dbReference>
<sequence length="808" mass="91955">MYTRVLLAMGLLLSTANLWAQGKVSGKVVDSEGKPLPFATIVGSIPQKAQAFTGVSSDEEGNFTLSFPRNGRYEISIEFIGYQTYKKTIEIAGKDISLGTITLRQDAKTLKEVQVVAEKETMQTGIGTLTYEVSKDLVNAGGSATDVLRNIPSVQVDENGALSLRGSQNVTILINGKQSALTGTGRQALLERIPASSIERIEVITNPSARYDADGGAGIINIILKRPQNRGLNGTAQLSIGNYDRYNTGIDLNYQTPKWNIYGSLNGRQDTRIGKITVRRENFLPNATPFLNQNTNSYRMQRSGTATAGIEYFINDKHSLRLEGVYGLEDSYQNRNLYNASLDANRQMTDYFYRYSWENENENNYGISLNYDWRLKGSEHNLTAYASYNQNMETQGSNFEENRFLADGTPKGEDFLQRSSNDNQNSMWVFQVDYKRPLQKNMKLESGAKSIIRLINRDFLLQDQINNEWTTNLNFSNEFRYQEQVHAAYALWAAKLGKWEMETGLRAEQTYTESKLLNTGETFRLDYFNLFPSAALVYNIDGAKKVKATYSRRINRPSFGSLNPFRSFSNPLIQRSGNPFLRPELTHSVEIGYQQDWNKFNITVNTFYRYTQNVIQDILGQQRGDTVVYFPQNVASSKNYGGELIFNFQPSRQLNWNISGSYYRLIIDGRNLDESVLNDNYAWDVRTMLTLSLPGDWRLQGNLFYRSPLVTAQGTRFAFFMNGIGVSKKVLRQKGTLSLNVRDIAQSMRFGSERRTDALYNYFEFRGNTRTIMFSFQYNFGKQMKTRQNRRRNNNFDGGGDFDGGEGM</sequence>
<gene>
    <name evidence="12" type="ORF">FHS56_000471</name>
</gene>
<evidence type="ECO:0000256" key="6">
    <source>
        <dbReference type="ARBA" id="ARBA00023237"/>
    </source>
</evidence>
<protein>
    <submittedName>
        <fullName evidence="12">Outer membrane receptor protein involved in Fe transport</fullName>
    </submittedName>
</protein>
<dbReference type="SUPFAM" id="SSF56935">
    <property type="entry name" value="Porins"/>
    <property type="match status" value="1"/>
</dbReference>
<name>A0A846MNG0_9BACT</name>
<feature type="signal peptide" evidence="9">
    <location>
        <begin position="1"/>
        <end position="20"/>
    </location>
</feature>
<dbReference type="EMBL" id="JAASRN010000001">
    <property type="protein sequence ID" value="NIK72985.1"/>
    <property type="molecule type" value="Genomic_DNA"/>
</dbReference>
<evidence type="ECO:0000256" key="9">
    <source>
        <dbReference type="SAM" id="SignalP"/>
    </source>
</evidence>
<evidence type="ECO:0000313" key="12">
    <source>
        <dbReference type="EMBL" id="NIK72985.1"/>
    </source>
</evidence>
<evidence type="ECO:0000256" key="4">
    <source>
        <dbReference type="ARBA" id="ARBA00022692"/>
    </source>
</evidence>
<dbReference type="GO" id="GO:0009279">
    <property type="term" value="C:cell outer membrane"/>
    <property type="evidence" value="ECO:0007669"/>
    <property type="project" value="UniProtKB-SubCell"/>
</dbReference>
<dbReference type="Pfam" id="PF07715">
    <property type="entry name" value="Plug"/>
    <property type="match status" value="1"/>
</dbReference>
<dbReference type="RefSeq" id="WP_166918268.1">
    <property type="nucleotide sequence ID" value="NZ_JAASRN010000001.1"/>
</dbReference>
<dbReference type="Gene3D" id="2.60.40.1120">
    <property type="entry name" value="Carboxypeptidase-like, regulatory domain"/>
    <property type="match status" value="1"/>
</dbReference>
<evidence type="ECO:0000259" key="10">
    <source>
        <dbReference type="Pfam" id="PF07715"/>
    </source>
</evidence>
<dbReference type="InterPro" id="IPR036942">
    <property type="entry name" value="Beta-barrel_TonB_sf"/>
</dbReference>
<dbReference type="Gene3D" id="2.40.170.20">
    <property type="entry name" value="TonB-dependent receptor, beta-barrel domain"/>
    <property type="match status" value="1"/>
</dbReference>
<evidence type="ECO:0000259" key="11">
    <source>
        <dbReference type="Pfam" id="PF14905"/>
    </source>
</evidence>
<keyword evidence="4 7" id="KW-0812">Transmembrane</keyword>
<keyword evidence="3 7" id="KW-1134">Transmembrane beta strand</keyword>
<dbReference type="PANTHER" id="PTHR40980:SF4">
    <property type="entry name" value="TONB-DEPENDENT RECEPTOR-LIKE BETA-BARREL DOMAIN-CONTAINING PROTEIN"/>
    <property type="match status" value="1"/>
</dbReference>
<dbReference type="Gene3D" id="2.170.130.10">
    <property type="entry name" value="TonB-dependent receptor, plug domain"/>
    <property type="match status" value="1"/>
</dbReference>
<feature type="compositionally biased region" description="Gly residues" evidence="8">
    <location>
        <begin position="797"/>
        <end position="808"/>
    </location>
</feature>
<evidence type="ECO:0000256" key="1">
    <source>
        <dbReference type="ARBA" id="ARBA00004571"/>
    </source>
</evidence>
<feature type="region of interest" description="Disordered" evidence="8">
    <location>
        <begin position="787"/>
        <end position="808"/>
    </location>
</feature>
<keyword evidence="2 7" id="KW-0813">Transport</keyword>
<evidence type="ECO:0000313" key="13">
    <source>
        <dbReference type="Proteomes" id="UP000537126"/>
    </source>
</evidence>
<dbReference type="Pfam" id="PF14905">
    <property type="entry name" value="OMP_b-brl_3"/>
    <property type="match status" value="1"/>
</dbReference>
<evidence type="ECO:0000256" key="2">
    <source>
        <dbReference type="ARBA" id="ARBA00022448"/>
    </source>
</evidence>
<keyword evidence="5 7" id="KW-0472">Membrane</keyword>
<evidence type="ECO:0000256" key="5">
    <source>
        <dbReference type="ARBA" id="ARBA00023136"/>
    </source>
</evidence>
<dbReference type="InterPro" id="IPR012910">
    <property type="entry name" value="Plug_dom"/>
</dbReference>
<keyword evidence="6 7" id="KW-0998">Cell outer membrane</keyword>
<proteinExistence type="inferred from homology"/>
<evidence type="ECO:0000256" key="3">
    <source>
        <dbReference type="ARBA" id="ARBA00022452"/>
    </source>
</evidence>
<keyword evidence="9" id="KW-0732">Signal</keyword>
<dbReference type="PROSITE" id="PS52016">
    <property type="entry name" value="TONB_DEPENDENT_REC_3"/>
    <property type="match status" value="1"/>
</dbReference>
<dbReference type="InterPro" id="IPR041700">
    <property type="entry name" value="OMP_b-brl_3"/>
</dbReference>
<evidence type="ECO:0000256" key="7">
    <source>
        <dbReference type="PROSITE-ProRule" id="PRU01360"/>
    </source>
</evidence>
<dbReference type="Proteomes" id="UP000537126">
    <property type="component" value="Unassembled WGS sequence"/>
</dbReference>
<evidence type="ECO:0000256" key="8">
    <source>
        <dbReference type="SAM" id="MobiDB-lite"/>
    </source>
</evidence>
<comment type="caution">
    <text evidence="12">The sequence shown here is derived from an EMBL/GenBank/DDBJ whole genome shotgun (WGS) entry which is preliminary data.</text>
</comment>
<dbReference type="InterPro" id="IPR039426">
    <property type="entry name" value="TonB-dep_rcpt-like"/>
</dbReference>
<keyword evidence="13" id="KW-1185">Reference proteome</keyword>
<dbReference type="Pfam" id="PF13715">
    <property type="entry name" value="CarbopepD_reg_2"/>
    <property type="match status" value="1"/>
</dbReference>
<feature type="chain" id="PRO_5032470722" evidence="9">
    <location>
        <begin position="21"/>
        <end position="808"/>
    </location>
</feature>
<feature type="domain" description="Outer membrane protein beta-barrel" evidence="11">
    <location>
        <begin position="375"/>
        <end position="778"/>
    </location>
</feature>
<organism evidence="12 13">
    <name type="scientific">Thermonema lapsum</name>
    <dbReference type="NCBI Taxonomy" id="28195"/>
    <lineage>
        <taxon>Bacteria</taxon>
        <taxon>Pseudomonadati</taxon>
        <taxon>Bacteroidota</taxon>
        <taxon>Cytophagia</taxon>
        <taxon>Cytophagales</taxon>
        <taxon>Thermonemataceae</taxon>
        <taxon>Thermonema</taxon>
    </lineage>
</organism>
<comment type="similarity">
    <text evidence="7">Belongs to the TonB-dependent receptor family.</text>
</comment>